<keyword evidence="2" id="KW-0238">DNA-binding</keyword>
<dbReference type="PROSITE" id="PS01124">
    <property type="entry name" value="HTH_ARAC_FAMILY_2"/>
    <property type="match status" value="1"/>
</dbReference>
<protein>
    <submittedName>
        <fullName evidence="6">AraC family transcriptional regulator</fullName>
    </submittedName>
</protein>
<dbReference type="Pfam" id="PF17853">
    <property type="entry name" value="GGDEF_2"/>
    <property type="match status" value="1"/>
</dbReference>
<sequence>MGGNLQRAVWRLRPDPSSSVLGRIAVPIQPCRTGTAIRTIFAHAAGPQLLYNHVKYALWTGEKLSMNRMWRIFPMTRRTTRRTQIKFLGYFIITNLLVAGIIGSLLYWRSSQAIWQETISSEQSAFTEMNRSTELLMNQVELFMSQIATNPDITKMVKYNEDDDYEKMMAINNDLSWKKVLLSFIYNISLYYPDEEMVYEVNSGFYKLEDYPYSNLLASVVKQGGLRERLPVSRIGSMFGPDRNLNVVSIVEPIPMDGSAPQAYAVINIEASYFRDIINSYINKDRMEIYFTNNQDEVIASNRVDGNYAEIIEKTALSALNSGSSGYKISKFKGDKLLVSEVTSEIYGWRFVSVIPYDTIVGKVQFIKSYSIAVILLAIALGLVLSLRFSNQISAPLGAITELLNRTGNRQNDNAKDVFKYITGNIQRLVERNTQFEQHMSEHLPVLRNNFLMHILMGHVPEQEELEARLGYYDVQYNADAWHNVCIIPLANFRRQSGQHSEQEMNMLAVYLIEMLNEFLDNGRRGLVLSTKPDEIVIIVELSEDGATEGRNAIPELALNIQNVVNERIGYMPAIGIGEPTRQFTRLSESYEQAERALQYQMLLGDRSILFYTDIKSMQDAHFNYPFKLERRLLEALATGEEAVVVKHNGEIFTAFMSGGEYGEVFYYYMHLLNSTVKFVFEMGVNLEHMTIGGNLYREILECSSNTEVRIWFEELFVRISRKINERTSMKSYGFVQSLEQYIQDNIDKDLSLAVLAAQVHLSPAYMRKLFKEGTGRSIKSYINEIRFEQAKQLLVSTSLTVAEVGERIGYGKVHAFIYFFKENAGMAPGEYRLKIRREEEAES</sequence>
<keyword evidence="4" id="KW-0472">Membrane</keyword>
<evidence type="ECO:0000259" key="5">
    <source>
        <dbReference type="PROSITE" id="PS01124"/>
    </source>
</evidence>
<dbReference type="Gene3D" id="1.10.10.60">
    <property type="entry name" value="Homeodomain-like"/>
    <property type="match status" value="2"/>
</dbReference>
<organism evidence="6 7">
    <name type="scientific">Cohnella fermenti</name>
    <dbReference type="NCBI Taxonomy" id="2565925"/>
    <lineage>
        <taxon>Bacteria</taxon>
        <taxon>Bacillati</taxon>
        <taxon>Bacillota</taxon>
        <taxon>Bacilli</taxon>
        <taxon>Bacillales</taxon>
        <taxon>Paenibacillaceae</taxon>
        <taxon>Cohnella</taxon>
    </lineage>
</organism>
<dbReference type="AlphaFoldDB" id="A0A4S4BP88"/>
<feature type="domain" description="HTH araC/xylS-type" evidence="5">
    <location>
        <begin position="737"/>
        <end position="835"/>
    </location>
</feature>
<feature type="transmembrane region" description="Helical" evidence="4">
    <location>
        <begin position="87"/>
        <end position="108"/>
    </location>
</feature>
<reference evidence="6 7" key="1">
    <citation type="submission" date="2019-04" db="EMBL/GenBank/DDBJ databases">
        <title>Cohnella sp. nov. isolated from preserved vegetables.</title>
        <authorList>
            <person name="Lin S.-Y."/>
            <person name="Hung M.-H."/>
            <person name="Young C.-C."/>
        </authorList>
    </citation>
    <scope>NUCLEOTIDE SEQUENCE [LARGE SCALE GENOMIC DNA]</scope>
    <source>
        <strain evidence="6 7">CC-MHH1044</strain>
    </source>
</reference>
<dbReference type="SMART" id="SM00342">
    <property type="entry name" value="HTH_ARAC"/>
    <property type="match status" value="1"/>
</dbReference>
<dbReference type="InterPro" id="IPR009057">
    <property type="entry name" value="Homeodomain-like_sf"/>
</dbReference>
<evidence type="ECO:0000313" key="6">
    <source>
        <dbReference type="EMBL" id="THF76721.1"/>
    </source>
</evidence>
<keyword evidence="1" id="KW-0805">Transcription regulation</keyword>
<keyword evidence="3" id="KW-0804">Transcription</keyword>
<evidence type="ECO:0000256" key="2">
    <source>
        <dbReference type="ARBA" id="ARBA00023125"/>
    </source>
</evidence>
<dbReference type="InterPro" id="IPR041522">
    <property type="entry name" value="CdaR_GGDEF"/>
</dbReference>
<dbReference type="Pfam" id="PF12833">
    <property type="entry name" value="HTH_18"/>
    <property type="match status" value="1"/>
</dbReference>
<accession>A0A4S4BP88</accession>
<dbReference type="EMBL" id="SSOB01000023">
    <property type="protein sequence ID" value="THF76721.1"/>
    <property type="molecule type" value="Genomic_DNA"/>
</dbReference>
<dbReference type="SUPFAM" id="SSF46689">
    <property type="entry name" value="Homeodomain-like"/>
    <property type="match status" value="2"/>
</dbReference>
<keyword evidence="4" id="KW-0812">Transmembrane</keyword>
<evidence type="ECO:0000256" key="3">
    <source>
        <dbReference type="ARBA" id="ARBA00023163"/>
    </source>
</evidence>
<dbReference type="PANTHER" id="PTHR43280:SF28">
    <property type="entry name" value="HTH-TYPE TRANSCRIPTIONAL ACTIVATOR RHAS"/>
    <property type="match status" value="1"/>
</dbReference>
<keyword evidence="4" id="KW-1133">Transmembrane helix</keyword>
<comment type="caution">
    <text evidence="6">The sequence shown here is derived from an EMBL/GenBank/DDBJ whole genome shotgun (WGS) entry which is preliminary data.</text>
</comment>
<dbReference type="Proteomes" id="UP000310636">
    <property type="component" value="Unassembled WGS sequence"/>
</dbReference>
<dbReference type="OrthoDB" id="2497595at2"/>
<keyword evidence="7" id="KW-1185">Reference proteome</keyword>
<evidence type="ECO:0000256" key="1">
    <source>
        <dbReference type="ARBA" id="ARBA00023015"/>
    </source>
</evidence>
<proteinExistence type="predicted"/>
<evidence type="ECO:0000256" key="4">
    <source>
        <dbReference type="SAM" id="Phobius"/>
    </source>
</evidence>
<dbReference type="InterPro" id="IPR018060">
    <property type="entry name" value="HTH_AraC"/>
</dbReference>
<dbReference type="GO" id="GO:0043565">
    <property type="term" value="F:sequence-specific DNA binding"/>
    <property type="evidence" value="ECO:0007669"/>
    <property type="project" value="InterPro"/>
</dbReference>
<gene>
    <name evidence="6" type="ORF">E6C55_18300</name>
</gene>
<name>A0A4S4BP88_9BACL</name>
<dbReference type="PANTHER" id="PTHR43280">
    <property type="entry name" value="ARAC-FAMILY TRANSCRIPTIONAL REGULATOR"/>
    <property type="match status" value="1"/>
</dbReference>
<evidence type="ECO:0000313" key="7">
    <source>
        <dbReference type="Proteomes" id="UP000310636"/>
    </source>
</evidence>
<dbReference type="GO" id="GO:0003700">
    <property type="term" value="F:DNA-binding transcription factor activity"/>
    <property type="evidence" value="ECO:0007669"/>
    <property type="project" value="InterPro"/>
</dbReference>